<evidence type="ECO:0000313" key="2">
    <source>
        <dbReference type="Proteomes" id="UP000694308"/>
    </source>
</evidence>
<protein>
    <submittedName>
        <fullName evidence="1">SDR family oxidoreductase</fullName>
    </submittedName>
</protein>
<evidence type="ECO:0000313" key="1">
    <source>
        <dbReference type="EMBL" id="MBV7275816.1"/>
    </source>
</evidence>
<reference evidence="1" key="1">
    <citation type="submission" date="2020-12" db="EMBL/GenBank/DDBJ databases">
        <title>Clostridium thailandense sp. nov., a novel acetogenic bacterium isolated from peat land soil in Thailand.</title>
        <authorList>
            <person name="Chaikitkaew S."/>
            <person name="Birkeland N.K."/>
        </authorList>
    </citation>
    <scope>NUCLEOTIDE SEQUENCE</scope>
    <source>
        <strain evidence="1">PL3</strain>
    </source>
</reference>
<proteinExistence type="predicted"/>
<sequence>MQADVSKPQEVRNMFEIALKEFEKIDIVVANAGIEY</sequence>
<name>A0A949TYA1_9CLOT</name>
<gene>
    <name evidence="1" type="ORF">I6U48_23225</name>
</gene>
<organism evidence="1 2">
    <name type="scientific">Clostridium thailandense</name>
    <dbReference type="NCBI Taxonomy" id="2794346"/>
    <lineage>
        <taxon>Bacteria</taxon>
        <taxon>Bacillati</taxon>
        <taxon>Bacillota</taxon>
        <taxon>Clostridia</taxon>
        <taxon>Eubacteriales</taxon>
        <taxon>Clostridiaceae</taxon>
        <taxon>Clostridium</taxon>
    </lineage>
</organism>
<dbReference type="AlphaFoldDB" id="A0A949TYA1"/>
<dbReference type="Proteomes" id="UP000694308">
    <property type="component" value="Unassembled WGS sequence"/>
</dbReference>
<comment type="caution">
    <text evidence="1">The sequence shown here is derived from an EMBL/GenBank/DDBJ whole genome shotgun (WGS) entry which is preliminary data.</text>
</comment>
<keyword evidence="2" id="KW-1185">Reference proteome</keyword>
<dbReference type="Pfam" id="PF00106">
    <property type="entry name" value="adh_short"/>
    <property type="match status" value="1"/>
</dbReference>
<dbReference type="InterPro" id="IPR002347">
    <property type="entry name" value="SDR_fam"/>
</dbReference>
<accession>A0A949TYA1</accession>
<dbReference type="EMBL" id="JAEEGC010000137">
    <property type="protein sequence ID" value="MBV7275816.1"/>
    <property type="molecule type" value="Genomic_DNA"/>
</dbReference>